<dbReference type="EMBL" id="QGGO01000036">
    <property type="protein sequence ID" value="PWK17309.1"/>
    <property type="molecule type" value="Genomic_DNA"/>
</dbReference>
<protein>
    <recommendedName>
        <fullName evidence="3">ParB-like nuclease family protein</fullName>
    </recommendedName>
</protein>
<comment type="caution">
    <text evidence="1">The sequence shown here is derived from an EMBL/GenBank/DDBJ whole genome shotgun (WGS) entry which is preliminary data.</text>
</comment>
<dbReference type="Proteomes" id="UP000245489">
    <property type="component" value="Unassembled WGS sequence"/>
</dbReference>
<keyword evidence="2" id="KW-1185">Reference proteome</keyword>
<organism evidence="1 2">
    <name type="scientific">Arcicella aurantiaca</name>
    <dbReference type="NCBI Taxonomy" id="591202"/>
    <lineage>
        <taxon>Bacteria</taxon>
        <taxon>Pseudomonadati</taxon>
        <taxon>Bacteroidota</taxon>
        <taxon>Cytophagia</taxon>
        <taxon>Cytophagales</taxon>
        <taxon>Flectobacillaceae</taxon>
        <taxon>Arcicella</taxon>
    </lineage>
</organism>
<gene>
    <name evidence="1" type="ORF">LV89_04410</name>
</gene>
<name>A0A316DJ77_9BACT</name>
<sequence>MASKKELFRKKAQEMTQIHNTPKPTSLGAFNDVERVKNSIEILPELQEFIRPLTGEQYSQLEQNIIQHGCQDALVLWETTEYDLGRGDSETPVYLLVDGHNRYKICKEHKIDFKITLKVFASIDDVKEYMIDLQIGRRNLSLEEESYYRGLKYNSQKKNRGVALQINGNDEQIINVAENLAATFNVSSRTIKNDGKFADGMSKLSKPLREEVLQGVSKISRKDIQTLSNEPIEKDSVESIEALTAIIDKSPSVNLSVEEPKLLLEIKQLSQKLKTTKNCDILIQKINLYKDFLQK</sequence>
<proteinExistence type="predicted"/>
<dbReference type="OrthoDB" id="5944985at2"/>
<evidence type="ECO:0000313" key="1">
    <source>
        <dbReference type="EMBL" id="PWK17309.1"/>
    </source>
</evidence>
<dbReference type="AlphaFoldDB" id="A0A316DJ77"/>
<reference evidence="1 2" key="1">
    <citation type="submission" date="2018-05" db="EMBL/GenBank/DDBJ databases">
        <title>Genomic Encyclopedia of Archaeal and Bacterial Type Strains, Phase II (KMG-II): from individual species to whole genera.</title>
        <authorList>
            <person name="Goeker M."/>
        </authorList>
    </citation>
    <scope>NUCLEOTIDE SEQUENCE [LARGE SCALE GENOMIC DNA]</scope>
    <source>
        <strain evidence="1 2">DSM 22214</strain>
    </source>
</reference>
<accession>A0A316DJ77</accession>
<dbReference type="RefSeq" id="WP_109745065.1">
    <property type="nucleotide sequence ID" value="NZ_QGGO01000036.1"/>
</dbReference>
<evidence type="ECO:0000313" key="2">
    <source>
        <dbReference type="Proteomes" id="UP000245489"/>
    </source>
</evidence>
<evidence type="ECO:0008006" key="3">
    <source>
        <dbReference type="Google" id="ProtNLM"/>
    </source>
</evidence>